<feature type="domain" description="Thioredoxin" evidence="4">
    <location>
        <begin position="15"/>
        <end position="203"/>
    </location>
</feature>
<comment type="similarity">
    <text evidence="2">Belongs to the thioredoxin family. DsbA subfamily.</text>
</comment>
<evidence type="ECO:0000256" key="1">
    <source>
        <dbReference type="ARBA" id="ARBA00003565"/>
    </source>
</evidence>
<dbReference type="PANTHER" id="PTHR13887">
    <property type="entry name" value="GLUTATHIONE S-TRANSFERASE KAPPA"/>
    <property type="match status" value="1"/>
</dbReference>
<evidence type="ECO:0000256" key="3">
    <source>
        <dbReference type="SAM" id="SignalP"/>
    </source>
</evidence>
<protein>
    <submittedName>
        <fullName evidence="5">Disulfide bond formation protein DsbA</fullName>
    </submittedName>
</protein>
<evidence type="ECO:0000256" key="2">
    <source>
        <dbReference type="ARBA" id="ARBA00005791"/>
    </source>
</evidence>
<dbReference type="SUPFAM" id="SSF52833">
    <property type="entry name" value="Thioredoxin-like"/>
    <property type="match status" value="1"/>
</dbReference>
<evidence type="ECO:0000313" key="6">
    <source>
        <dbReference type="Proteomes" id="UP000215616"/>
    </source>
</evidence>
<dbReference type="InterPro" id="IPR036249">
    <property type="entry name" value="Thioredoxin-like_sf"/>
</dbReference>
<proteinExistence type="inferred from homology"/>
<dbReference type="EMBL" id="NCDQ01000296">
    <property type="protein sequence ID" value="OYX00654.1"/>
    <property type="molecule type" value="Genomic_DNA"/>
</dbReference>
<comment type="caution">
    <text evidence="5">The sequence shown here is derived from an EMBL/GenBank/DDBJ whole genome shotgun (WGS) entry which is preliminary data.</text>
</comment>
<dbReference type="PROSITE" id="PS51352">
    <property type="entry name" value="THIOREDOXIN_2"/>
    <property type="match status" value="1"/>
</dbReference>
<dbReference type="InterPro" id="IPR013766">
    <property type="entry name" value="Thioredoxin_domain"/>
</dbReference>
<dbReference type="PROSITE" id="PS51257">
    <property type="entry name" value="PROKAR_LIPOPROTEIN"/>
    <property type="match status" value="1"/>
</dbReference>
<comment type="function">
    <text evidence="1">May be required for disulfide bond formation in some proteins.</text>
</comment>
<dbReference type="Proteomes" id="UP000215616">
    <property type="component" value="Unassembled WGS sequence"/>
</dbReference>
<gene>
    <name evidence="5" type="ORF">B7Z12_15705</name>
</gene>
<dbReference type="Pfam" id="PF13462">
    <property type="entry name" value="Thioredoxin_4"/>
    <property type="match status" value="1"/>
</dbReference>
<dbReference type="PANTHER" id="PTHR13887:SF56">
    <property type="entry name" value="THIOREDOXIN-LIKE REDUCTASE RV2466C"/>
    <property type="match status" value="1"/>
</dbReference>
<evidence type="ECO:0000259" key="4">
    <source>
        <dbReference type="PROSITE" id="PS51352"/>
    </source>
</evidence>
<accession>A0A258CZ59</accession>
<feature type="signal peptide" evidence="3">
    <location>
        <begin position="1"/>
        <end position="19"/>
    </location>
</feature>
<dbReference type="AlphaFoldDB" id="A0A258CZ59"/>
<keyword evidence="3" id="KW-0732">Signal</keyword>
<feature type="chain" id="PRO_5013033817" evidence="3">
    <location>
        <begin position="20"/>
        <end position="203"/>
    </location>
</feature>
<evidence type="ECO:0000313" key="5">
    <source>
        <dbReference type="EMBL" id="OYX00654.1"/>
    </source>
</evidence>
<dbReference type="Gene3D" id="3.40.30.10">
    <property type="entry name" value="Glutaredoxin"/>
    <property type="match status" value="1"/>
</dbReference>
<dbReference type="InterPro" id="IPR012336">
    <property type="entry name" value="Thioredoxin-like_fold"/>
</dbReference>
<name>A0A258CZ59_CAUVI</name>
<reference evidence="5 6" key="1">
    <citation type="submission" date="2017-03" db="EMBL/GenBank/DDBJ databases">
        <title>Lifting the veil on microbial sulfur biogeochemistry in mining wastewaters.</title>
        <authorList>
            <person name="Kantor R.S."/>
            <person name="Colenbrander Nelson T."/>
            <person name="Marshall S."/>
            <person name="Bennett D."/>
            <person name="Apte S."/>
            <person name="Camacho D."/>
            <person name="Thomas B.C."/>
            <person name="Warren L.A."/>
            <person name="Banfield J.F."/>
        </authorList>
    </citation>
    <scope>NUCLEOTIDE SEQUENCE [LARGE SCALE GENOMIC DNA]</scope>
    <source>
        <strain evidence="5">32-67-7</strain>
    </source>
</reference>
<organism evidence="5 6">
    <name type="scientific">Caulobacter vibrioides</name>
    <name type="common">Caulobacter crescentus</name>
    <dbReference type="NCBI Taxonomy" id="155892"/>
    <lineage>
        <taxon>Bacteria</taxon>
        <taxon>Pseudomonadati</taxon>
        <taxon>Pseudomonadota</taxon>
        <taxon>Alphaproteobacteria</taxon>
        <taxon>Caulobacterales</taxon>
        <taxon>Caulobacteraceae</taxon>
        <taxon>Caulobacter</taxon>
    </lineage>
</organism>
<sequence>MRAFSRWIIIAAAVGMAAACGPKGVAGAGADAGDMTLGDPNAKVTVVEYASVTCTHCATFNEQVWPAFKAKYVDTNKVNYVFKEFLTPPESVAAAGFLLARCAGEDKYFGVIDALFNSQNELFTTGDARGMLFRVGRGAGLTDDKITACIQDEKALAELRARTDKAIQQDKITGTPTFVINGKELTGEQTLAVLSATIDPLLK</sequence>